<comment type="caution">
    <text evidence="16">The sequence shown here is derived from an EMBL/GenBank/DDBJ whole genome shotgun (WGS) entry which is preliminary data.</text>
</comment>
<dbReference type="InterPro" id="IPR012910">
    <property type="entry name" value="Plug_dom"/>
</dbReference>
<evidence type="ECO:0000256" key="9">
    <source>
        <dbReference type="ARBA" id="ARBA00023170"/>
    </source>
</evidence>
<sequence length="687" mass="76756">MTRISGRVYWGVLGLCSSLFYTSASQADSPLDIPLNALQDEIKWLQEEVYVTTATKTREAVSKSGSSMSVITAEDLRAMGARTLLDALKRLPGLGISDVNAGMTSLEVRGVKTDFAEKVLFLINGHSINNNLANGGASTSYNTFIVDDIRRVEVVRGPGSALYGANAFVAVVNIVTKTADDVQGVEVTAKGGSHDTGVVNVQLGQHFDDAKFAMNLHYFDTNGLNERVESDAIGQSSRVDYSERRYEAGLNFTKGSFFLQGKYLRREAGNFFSITNIINDDSEQEYIDYFLEGGFKKSLSSSTSVEIKAYTDHFEFDNTWEQFPEGYSNPGGSCPTLISCPDGLKIRTPVKQDMVGAEAQISYDWSLSQKWLMGVMYEHQSQYDVELWSNGGQGELQNISSVANWNDSQNRDISAIYLQNIWDIRDDLRLIAGGRYDHYSDFGGTLNPRASLTWSWRPQMRFLVSYGSAFRAPTFSELFNSNNSGIVGDNSLDPEEIETLEMGVLGDFTRRSSYRISWFRNSIDDLIAPIATNTAVNTSANVGKLKVEGVEVEVSHRFNDGSTVAMNYTYQHPINQLSHEREADVPLHRANLNYQYHVSRNIGVFTGLLYKGETIREDGDNRSNVDDYVTVDLAVVAKEVWLKNLELRASIYNLLNKEYEDPAPNVMLSDYPKDDRNFMVEATYLFD</sequence>
<keyword evidence="5 11" id="KW-0812">Transmembrane</keyword>
<dbReference type="Gene3D" id="2.170.130.10">
    <property type="entry name" value="TonB-dependent receptor, plug domain"/>
    <property type="match status" value="1"/>
</dbReference>
<keyword evidence="4 11" id="KW-1134">Transmembrane beta strand</keyword>
<dbReference type="InterPro" id="IPR036942">
    <property type="entry name" value="Beta-barrel_TonB_sf"/>
</dbReference>
<comment type="similarity">
    <text evidence="2">Belongs to the TonB-dependent receptor family. Hemoglobin/haptoglobin binding protein subfamily.</text>
</comment>
<dbReference type="Proteomes" id="UP001595476">
    <property type="component" value="Unassembled WGS sequence"/>
</dbReference>
<evidence type="ECO:0000256" key="8">
    <source>
        <dbReference type="ARBA" id="ARBA00023136"/>
    </source>
</evidence>
<dbReference type="PROSITE" id="PS52016">
    <property type="entry name" value="TONB_DEPENDENT_REC_3"/>
    <property type="match status" value="1"/>
</dbReference>
<feature type="signal peptide" evidence="13">
    <location>
        <begin position="1"/>
        <end position="27"/>
    </location>
</feature>
<evidence type="ECO:0000256" key="3">
    <source>
        <dbReference type="ARBA" id="ARBA00022448"/>
    </source>
</evidence>
<dbReference type="SUPFAM" id="SSF56935">
    <property type="entry name" value="Porins"/>
    <property type="match status" value="1"/>
</dbReference>
<dbReference type="Pfam" id="PF00593">
    <property type="entry name" value="TonB_dep_Rec_b-barrel"/>
    <property type="match status" value="1"/>
</dbReference>
<organism evidence="16 17">
    <name type="scientific">Litoribrevibacter euphylliae</name>
    <dbReference type="NCBI Taxonomy" id="1834034"/>
    <lineage>
        <taxon>Bacteria</taxon>
        <taxon>Pseudomonadati</taxon>
        <taxon>Pseudomonadota</taxon>
        <taxon>Gammaproteobacteria</taxon>
        <taxon>Oceanospirillales</taxon>
        <taxon>Oceanospirillaceae</taxon>
        <taxon>Litoribrevibacter</taxon>
    </lineage>
</organism>
<keyword evidence="6 13" id="KW-0732">Signal</keyword>
<evidence type="ECO:0000256" key="2">
    <source>
        <dbReference type="ARBA" id="ARBA00008143"/>
    </source>
</evidence>
<evidence type="ECO:0000256" key="5">
    <source>
        <dbReference type="ARBA" id="ARBA00022692"/>
    </source>
</evidence>
<gene>
    <name evidence="16" type="ORF">ACFOEK_13510</name>
</gene>
<dbReference type="Pfam" id="PF07715">
    <property type="entry name" value="Plug"/>
    <property type="match status" value="1"/>
</dbReference>
<proteinExistence type="inferred from homology"/>
<evidence type="ECO:0000256" key="10">
    <source>
        <dbReference type="ARBA" id="ARBA00023237"/>
    </source>
</evidence>
<reference evidence="17" key="1">
    <citation type="journal article" date="2019" name="Int. J. Syst. Evol. Microbiol.">
        <title>The Global Catalogue of Microorganisms (GCM) 10K type strain sequencing project: providing services to taxonomists for standard genome sequencing and annotation.</title>
        <authorList>
            <consortium name="The Broad Institute Genomics Platform"/>
            <consortium name="The Broad Institute Genome Sequencing Center for Infectious Disease"/>
            <person name="Wu L."/>
            <person name="Ma J."/>
        </authorList>
    </citation>
    <scope>NUCLEOTIDE SEQUENCE [LARGE SCALE GENOMIC DNA]</scope>
    <source>
        <strain evidence="17">KCTC 52438</strain>
    </source>
</reference>
<protein>
    <submittedName>
        <fullName evidence="16">TonB-dependent receptor plug domain-containing protein</fullName>
    </submittedName>
</protein>
<dbReference type="CDD" id="cd01347">
    <property type="entry name" value="ligand_gated_channel"/>
    <property type="match status" value="1"/>
</dbReference>
<keyword evidence="9 16" id="KW-0675">Receptor</keyword>
<dbReference type="PANTHER" id="PTHR30069">
    <property type="entry name" value="TONB-DEPENDENT OUTER MEMBRANE RECEPTOR"/>
    <property type="match status" value="1"/>
</dbReference>
<evidence type="ECO:0000313" key="16">
    <source>
        <dbReference type="EMBL" id="MFC3152054.1"/>
    </source>
</evidence>
<name>A0ABV7HDV8_9GAMM</name>
<evidence type="ECO:0000256" key="6">
    <source>
        <dbReference type="ARBA" id="ARBA00022729"/>
    </source>
</evidence>
<keyword evidence="3 11" id="KW-0813">Transport</keyword>
<keyword evidence="7 12" id="KW-0798">TonB box</keyword>
<keyword evidence="8 11" id="KW-0472">Membrane</keyword>
<feature type="domain" description="TonB-dependent receptor-like beta-barrel" evidence="14">
    <location>
        <begin position="258"/>
        <end position="654"/>
    </location>
</feature>
<evidence type="ECO:0000256" key="11">
    <source>
        <dbReference type="PROSITE-ProRule" id="PRU01360"/>
    </source>
</evidence>
<evidence type="ECO:0000256" key="7">
    <source>
        <dbReference type="ARBA" id="ARBA00023077"/>
    </source>
</evidence>
<evidence type="ECO:0000256" key="4">
    <source>
        <dbReference type="ARBA" id="ARBA00022452"/>
    </source>
</evidence>
<feature type="domain" description="TonB-dependent receptor plug" evidence="15">
    <location>
        <begin position="62"/>
        <end position="169"/>
    </location>
</feature>
<dbReference type="InterPro" id="IPR039426">
    <property type="entry name" value="TonB-dep_rcpt-like"/>
</dbReference>
<dbReference type="InterPro" id="IPR000531">
    <property type="entry name" value="Beta-barrel_TonB"/>
</dbReference>
<accession>A0ABV7HDV8</accession>
<dbReference type="PANTHER" id="PTHR30069:SF29">
    <property type="entry name" value="HEMOGLOBIN AND HEMOGLOBIN-HAPTOGLOBIN-BINDING PROTEIN 1-RELATED"/>
    <property type="match status" value="1"/>
</dbReference>
<dbReference type="EMBL" id="JBHRSZ010000005">
    <property type="protein sequence ID" value="MFC3152054.1"/>
    <property type="molecule type" value="Genomic_DNA"/>
</dbReference>
<dbReference type="InterPro" id="IPR037066">
    <property type="entry name" value="Plug_dom_sf"/>
</dbReference>
<evidence type="ECO:0000259" key="14">
    <source>
        <dbReference type="Pfam" id="PF00593"/>
    </source>
</evidence>
<dbReference type="Gene3D" id="2.40.170.20">
    <property type="entry name" value="TonB-dependent receptor, beta-barrel domain"/>
    <property type="match status" value="1"/>
</dbReference>
<comment type="subcellular location">
    <subcellularLocation>
        <location evidence="1 11">Cell outer membrane</location>
        <topology evidence="1 11">Multi-pass membrane protein</topology>
    </subcellularLocation>
</comment>
<keyword evidence="10 11" id="KW-0998">Cell outer membrane</keyword>
<feature type="chain" id="PRO_5047066915" evidence="13">
    <location>
        <begin position="28"/>
        <end position="687"/>
    </location>
</feature>
<dbReference type="RefSeq" id="WP_386721817.1">
    <property type="nucleotide sequence ID" value="NZ_JBHRSZ010000005.1"/>
</dbReference>
<evidence type="ECO:0000256" key="12">
    <source>
        <dbReference type="RuleBase" id="RU003357"/>
    </source>
</evidence>
<evidence type="ECO:0000256" key="13">
    <source>
        <dbReference type="SAM" id="SignalP"/>
    </source>
</evidence>
<keyword evidence="17" id="KW-1185">Reference proteome</keyword>
<evidence type="ECO:0000256" key="1">
    <source>
        <dbReference type="ARBA" id="ARBA00004571"/>
    </source>
</evidence>
<evidence type="ECO:0000313" key="17">
    <source>
        <dbReference type="Proteomes" id="UP001595476"/>
    </source>
</evidence>
<evidence type="ECO:0000259" key="15">
    <source>
        <dbReference type="Pfam" id="PF07715"/>
    </source>
</evidence>